<evidence type="ECO:0000313" key="1">
    <source>
        <dbReference type="EMBL" id="PZQ43448.1"/>
    </source>
</evidence>
<comment type="caution">
    <text evidence="1">The sequence shown here is derived from an EMBL/GenBank/DDBJ whole genome shotgun (WGS) entry which is preliminary data.</text>
</comment>
<evidence type="ECO:0000313" key="2">
    <source>
        <dbReference type="Proteomes" id="UP000249417"/>
    </source>
</evidence>
<name>A0A2W5MSL8_9BACT</name>
<sequence>MQLLNAVAATQVLSIIKTSTTGEIAALAKPMLTARFEAVTDLNELVQERRLTYQGALAAPARIAAAKTSTQALDLRPL</sequence>
<reference evidence="1 2" key="1">
    <citation type="submission" date="2017-08" db="EMBL/GenBank/DDBJ databases">
        <title>Infants hospitalized years apart are colonized by the same room-sourced microbial strains.</title>
        <authorList>
            <person name="Brooks B."/>
            <person name="Olm M.R."/>
            <person name="Firek B.A."/>
            <person name="Baker R."/>
            <person name="Thomas B.C."/>
            <person name="Morowitz M.J."/>
            <person name="Banfield J.F."/>
        </authorList>
    </citation>
    <scope>NUCLEOTIDE SEQUENCE [LARGE SCALE GENOMIC DNA]</scope>
    <source>
        <strain evidence="1">S2_005_002_R2_29</strain>
    </source>
</reference>
<dbReference type="AlphaFoldDB" id="A0A2W5MSL8"/>
<organism evidence="1 2">
    <name type="scientific">Micavibrio aeruginosavorus</name>
    <dbReference type="NCBI Taxonomy" id="349221"/>
    <lineage>
        <taxon>Bacteria</taxon>
        <taxon>Pseudomonadati</taxon>
        <taxon>Bdellovibrionota</taxon>
        <taxon>Bdellovibrionia</taxon>
        <taxon>Bdellovibrionales</taxon>
        <taxon>Pseudobdellovibrionaceae</taxon>
        <taxon>Micavibrio</taxon>
    </lineage>
</organism>
<dbReference type="Proteomes" id="UP000249417">
    <property type="component" value="Unassembled WGS sequence"/>
</dbReference>
<protein>
    <submittedName>
        <fullName evidence="1">Uncharacterized protein</fullName>
    </submittedName>
</protein>
<dbReference type="EMBL" id="QFQB01000154">
    <property type="protein sequence ID" value="PZQ43448.1"/>
    <property type="molecule type" value="Genomic_DNA"/>
</dbReference>
<proteinExistence type="predicted"/>
<gene>
    <name evidence="1" type="ORF">DI551_12125</name>
</gene>
<accession>A0A2W5MSL8</accession>